<dbReference type="SUPFAM" id="SSF49879">
    <property type="entry name" value="SMAD/FHA domain"/>
    <property type="match status" value="1"/>
</dbReference>
<protein>
    <submittedName>
        <fullName evidence="4">FHA domain protein</fullName>
    </submittedName>
</protein>
<evidence type="ECO:0000256" key="1">
    <source>
        <dbReference type="SAM" id="MobiDB-lite"/>
    </source>
</evidence>
<dbReference type="EMBL" id="CACRST010000011">
    <property type="protein sequence ID" value="VYS99424.1"/>
    <property type="molecule type" value="Genomic_DNA"/>
</dbReference>
<evidence type="ECO:0000313" key="4">
    <source>
        <dbReference type="EMBL" id="VYS99424.1"/>
    </source>
</evidence>
<dbReference type="InterPro" id="IPR000253">
    <property type="entry name" value="FHA_dom"/>
</dbReference>
<dbReference type="InterPro" id="IPR050923">
    <property type="entry name" value="Cell_Proc_Reg/RNA_Proc"/>
</dbReference>
<dbReference type="Gene3D" id="2.60.200.20">
    <property type="match status" value="1"/>
</dbReference>
<dbReference type="InterPro" id="IPR045962">
    <property type="entry name" value="DUF6382"/>
</dbReference>
<accession>A0A6N2T1N2</accession>
<name>A0A6N2T1N2_9FIRM</name>
<evidence type="ECO:0000259" key="3">
    <source>
        <dbReference type="PROSITE" id="PS50006"/>
    </source>
</evidence>
<dbReference type="InterPro" id="IPR008984">
    <property type="entry name" value="SMAD_FHA_dom_sf"/>
</dbReference>
<feature type="region of interest" description="Disordered" evidence="1">
    <location>
        <begin position="228"/>
        <end position="250"/>
    </location>
</feature>
<dbReference type="Pfam" id="PF19909">
    <property type="entry name" value="DUF6382"/>
    <property type="match status" value="1"/>
</dbReference>
<keyword evidence="2" id="KW-1133">Transmembrane helix</keyword>
<dbReference type="AlphaFoldDB" id="A0A6N2T1N2"/>
<feature type="region of interest" description="Disordered" evidence="1">
    <location>
        <begin position="335"/>
        <end position="376"/>
    </location>
</feature>
<organism evidence="4">
    <name type="scientific">Blautia glucerasea</name>
    <dbReference type="NCBI Taxonomy" id="536633"/>
    <lineage>
        <taxon>Bacteria</taxon>
        <taxon>Bacillati</taxon>
        <taxon>Bacillota</taxon>
        <taxon>Clostridia</taxon>
        <taxon>Lachnospirales</taxon>
        <taxon>Lachnospiraceae</taxon>
        <taxon>Blautia</taxon>
    </lineage>
</organism>
<dbReference type="RefSeq" id="WP_156353719.1">
    <property type="nucleotide sequence ID" value="NZ_CACRST010000011.1"/>
</dbReference>
<sequence length="489" mass="55930">MENKGGGGCAGRNGGIVMRTEFRRDVSHNYLILQGEEKVDTSAYQVRMLLGNLIPSVLKCHLESLDGQEYFCYDITSRQSVSMLFEEKKFQAEDLRRIFESFIHVMEDLTEFLMNPDQLVLQPECIYMDISAGKIYFCCLPGFHREIQEQFRELTEYILPKLDHQDHQAVALGYGIYRKTLEPGFQLEILKEAVYHNEQNKAEPLTSDKEEMDRRSFKDKKDEIVDLDSLNPQDSRRNQKEETETPYQPEKKRKVLTGRQLFYGLGVLAVLGIMVASFLGFIPWMPVEAALAAGIGILAGGAFISWIIERAKRKKEETASWRTVIKKKQDRKEEYQEPIKMEWEEEPETEAEEQKKEKQNETTGSQGTALEKEPEEELYGETVLLFEGRKSGPSAFVSREPGELATIFLEKDLTVIGKLANASDAVIPVPTVSRVHARVRQRDGEYYLADLNSRNGTAVNGTMLKGGEEYLLQDEDQVDFAQARYVFVK</sequence>
<dbReference type="PROSITE" id="PS50006">
    <property type="entry name" value="FHA_DOMAIN"/>
    <property type="match status" value="1"/>
</dbReference>
<evidence type="ECO:0000256" key="2">
    <source>
        <dbReference type="SAM" id="Phobius"/>
    </source>
</evidence>
<proteinExistence type="predicted"/>
<feature type="transmembrane region" description="Helical" evidence="2">
    <location>
        <begin position="261"/>
        <end position="284"/>
    </location>
</feature>
<feature type="compositionally biased region" description="Basic and acidic residues" evidence="1">
    <location>
        <begin position="234"/>
        <end position="243"/>
    </location>
</feature>
<gene>
    <name evidence="4" type="ORF">BGLFYP119_01397</name>
</gene>
<keyword evidence="2" id="KW-0812">Transmembrane</keyword>
<dbReference type="SMART" id="SM00240">
    <property type="entry name" value="FHA"/>
    <property type="match status" value="1"/>
</dbReference>
<feature type="domain" description="FHA" evidence="3">
    <location>
        <begin position="414"/>
        <end position="464"/>
    </location>
</feature>
<keyword evidence="2" id="KW-0472">Membrane</keyword>
<dbReference type="Pfam" id="PF00498">
    <property type="entry name" value="FHA"/>
    <property type="match status" value="1"/>
</dbReference>
<dbReference type="CDD" id="cd00060">
    <property type="entry name" value="FHA"/>
    <property type="match status" value="1"/>
</dbReference>
<feature type="transmembrane region" description="Helical" evidence="2">
    <location>
        <begin position="290"/>
        <end position="308"/>
    </location>
</feature>
<reference evidence="4" key="1">
    <citation type="submission" date="2019-11" db="EMBL/GenBank/DDBJ databases">
        <authorList>
            <person name="Feng L."/>
        </authorList>
    </citation>
    <scope>NUCLEOTIDE SEQUENCE</scope>
    <source>
        <strain evidence="4">BgluceraseaLFYP119</strain>
    </source>
</reference>
<dbReference type="PANTHER" id="PTHR23308">
    <property type="entry name" value="NUCLEAR INHIBITOR OF PROTEIN PHOSPHATASE-1"/>
    <property type="match status" value="1"/>
</dbReference>